<accession>A0A3D9L0K3</accession>
<dbReference type="InterPro" id="IPR016047">
    <property type="entry name" value="M23ase_b-sheet_dom"/>
</dbReference>
<sequence length="414" mass="47158">MKRIFSILILCLVVVVIWMTYPTSGESRPKDLQPGYVPCEAFDYPQPTVADTIDVPLLPALSEERIRKFTVRWGDNFPKILNRIGIPRPDINLLSHQIESLIDLREFQVGNKYQVHYNEAEEPMRLVYEADVRDRLVLSFRPVAAQMIQQPIITHIKSTYGVITSSLTSAVLAAGAPEDLADKILTVLAWKVDFRNLKRNDQFRVIYEEQTVEGEVIGSGKVLALHFTHDGTHYAGYGFDNGDGWEYFDENGINHSHSPLICDRITSLYSKRRFHPVKRRYRSHLGMDFEAEIGTPIEAIDDGVVIDARYGRANGNFVKIRHNKDLMTQYLHMSRIDSLITKGVTVKKGQKIGEVGSTGLSSGPHLCLRVWYKNRQQDPLKFAFPRRKDIATDRKAAFEEQVAAYKKDLADPIL</sequence>
<dbReference type="Pfam" id="PF19425">
    <property type="entry name" value="Csd3_N2"/>
    <property type="match status" value="1"/>
</dbReference>
<dbReference type="Gene3D" id="3.10.450.350">
    <property type="match status" value="2"/>
</dbReference>
<dbReference type="GO" id="GO:0030313">
    <property type="term" value="C:cell envelope"/>
    <property type="evidence" value="ECO:0007669"/>
    <property type="project" value="UniProtKB-SubCell"/>
</dbReference>
<keyword evidence="12" id="KW-1185">Reference proteome</keyword>
<dbReference type="InterPro" id="IPR011055">
    <property type="entry name" value="Dup_hybrid_motif"/>
</dbReference>
<evidence type="ECO:0000256" key="2">
    <source>
        <dbReference type="ARBA" id="ARBA00004196"/>
    </source>
</evidence>
<dbReference type="PANTHER" id="PTHR21666:SF289">
    <property type="entry name" value="L-ALA--D-GLU ENDOPEPTIDASE"/>
    <property type="match status" value="1"/>
</dbReference>
<evidence type="ECO:0000259" key="9">
    <source>
        <dbReference type="Pfam" id="PF01551"/>
    </source>
</evidence>
<dbReference type="PANTHER" id="PTHR21666">
    <property type="entry name" value="PEPTIDASE-RELATED"/>
    <property type="match status" value="1"/>
</dbReference>
<evidence type="ECO:0000256" key="4">
    <source>
        <dbReference type="ARBA" id="ARBA00022723"/>
    </source>
</evidence>
<comment type="caution">
    <text evidence="11">The sequence shown here is derived from an EMBL/GenBank/DDBJ whole genome shotgun (WGS) entry which is preliminary data.</text>
</comment>
<dbReference type="Pfam" id="PF01551">
    <property type="entry name" value="Peptidase_M23"/>
    <property type="match status" value="1"/>
</dbReference>
<proteinExistence type="predicted"/>
<evidence type="ECO:0000313" key="11">
    <source>
        <dbReference type="EMBL" id="RED94396.1"/>
    </source>
</evidence>
<evidence type="ECO:0000256" key="8">
    <source>
        <dbReference type="ARBA" id="ARBA00023049"/>
    </source>
</evidence>
<evidence type="ECO:0000256" key="5">
    <source>
        <dbReference type="ARBA" id="ARBA00022729"/>
    </source>
</evidence>
<keyword evidence="5" id="KW-0732">Signal</keyword>
<comment type="cofactor">
    <cofactor evidence="1">
        <name>Zn(2+)</name>
        <dbReference type="ChEBI" id="CHEBI:29105"/>
    </cofactor>
</comment>
<evidence type="ECO:0000256" key="1">
    <source>
        <dbReference type="ARBA" id="ARBA00001947"/>
    </source>
</evidence>
<dbReference type="InterPro" id="IPR050570">
    <property type="entry name" value="Cell_wall_metabolism_enzyme"/>
</dbReference>
<comment type="subcellular location">
    <subcellularLocation>
        <location evidence="2">Cell envelope</location>
    </subcellularLocation>
</comment>
<feature type="domain" description="M23ase beta-sheet core" evidence="9">
    <location>
        <begin position="283"/>
        <end position="379"/>
    </location>
</feature>
<reference evidence="11 12" key="1">
    <citation type="submission" date="2018-07" db="EMBL/GenBank/DDBJ databases">
        <title>Genomic Encyclopedia of Type Strains, Phase IV (KMG-IV): sequencing the most valuable type-strain genomes for metagenomic binning, comparative biology and taxonomic classification.</title>
        <authorList>
            <person name="Goeker M."/>
        </authorList>
    </citation>
    <scope>NUCLEOTIDE SEQUENCE [LARGE SCALE GENOMIC DNA]</scope>
    <source>
        <strain evidence="11 12">DSM 4134</strain>
    </source>
</reference>
<dbReference type="InterPro" id="IPR045834">
    <property type="entry name" value="Csd3_N2"/>
</dbReference>
<dbReference type="RefSeq" id="WP_170148097.1">
    <property type="nucleotide sequence ID" value="NZ_QREG01000021.1"/>
</dbReference>
<dbReference type="GO" id="GO:0004222">
    <property type="term" value="F:metalloendopeptidase activity"/>
    <property type="evidence" value="ECO:0007669"/>
    <property type="project" value="TreeGrafter"/>
</dbReference>
<evidence type="ECO:0000256" key="6">
    <source>
        <dbReference type="ARBA" id="ARBA00022801"/>
    </source>
</evidence>
<feature type="domain" description="Csd3-like second N-terminal" evidence="10">
    <location>
        <begin position="158"/>
        <end position="255"/>
    </location>
</feature>
<evidence type="ECO:0000313" key="12">
    <source>
        <dbReference type="Proteomes" id="UP000256779"/>
    </source>
</evidence>
<dbReference type="AlphaFoldDB" id="A0A3D9L0K3"/>
<keyword evidence="4" id="KW-0479">Metal-binding</keyword>
<dbReference type="GO" id="GO:0046872">
    <property type="term" value="F:metal ion binding"/>
    <property type="evidence" value="ECO:0007669"/>
    <property type="project" value="UniProtKB-KW"/>
</dbReference>
<keyword evidence="7" id="KW-0862">Zinc</keyword>
<keyword evidence="8" id="KW-0482">Metalloprotease</keyword>
<dbReference type="Gene3D" id="2.70.70.10">
    <property type="entry name" value="Glucose Permease (Domain IIA)"/>
    <property type="match status" value="1"/>
</dbReference>
<keyword evidence="3" id="KW-0645">Protease</keyword>
<name>A0A3D9L0K3_MARFU</name>
<protein>
    <submittedName>
        <fullName evidence="11">Murein DD-endopeptidase MepM/ murein hydrolase activator NlpD</fullName>
    </submittedName>
</protein>
<dbReference type="SUPFAM" id="SSF51261">
    <property type="entry name" value="Duplicated hybrid motif"/>
    <property type="match status" value="1"/>
</dbReference>
<dbReference type="EMBL" id="QREG01000021">
    <property type="protein sequence ID" value="RED94396.1"/>
    <property type="molecule type" value="Genomic_DNA"/>
</dbReference>
<evidence type="ECO:0000256" key="7">
    <source>
        <dbReference type="ARBA" id="ARBA00022833"/>
    </source>
</evidence>
<dbReference type="GO" id="GO:0006508">
    <property type="term" value="P:proteolysis"/>
    <property type="evidence" value="ECO:0007669"/>
    <property type="project" value="UniProtKB-KW"/>
</dbReference>
<dbReference type="Proteomes" id="UP000256779">
    <property type="component" value="Unassembled WGS sequence"/>
</dbReference>
<gene>
    <name evidence="11" type="ORF">C7460_12183</name>
</gene>
<evidence type="ECO:0000259" key="10">
    <source>
        <dbReference type="Pfam" id="PF19425"/>
    </source>
</evidence>
<evidence type="ECO:0000256" key="3">
    <source>
        <dbReference type="ARBA" id="ARBA00022670"/>
    </source>
</evidence>
<organism evidence="11 12">
    <name type="scientific">Marinoscillum furvescens DSM 4134</name>
    <dbReference type="NCBI Taxonomy" id="1122208"/>
    <lineage>
        <taxon>Bacteria</taxon>
        <taxon>Pseudomonadati</taxon>
        <taxon>Bacteroidota</taxon>
        <taxon>Cytophagia</taxon>
        <taxon>Cytophagales</taxon>
        <taxon>Reichenbachiellaceae</taxon>
        <taxon>Marinoscillum</taxon>
    </lineage>
</organism>
<keyword evidence="6 11" id="KW-0378">Hydrolase</keyword>
<dbReference type="CDD" id="cd12797">
    <property type="entry name" value="M23_peptidase"/>
    <property type="match status" value="1"/>
</dbReference>